<sequence>MTEAEGITAWRERALLRLVEARRAGDLDTAKEIVHELVEVHVALGERRTGTSEEQRTYLMARSTRTPLPELAEVGIDTNEWPLPPSSPMRAEPLPASPDTEQRISSLFAAAGPLGDHRPPRPRYEARHRPQDGHRHRNEPLDWAVWDTDTDLPVTYHPDQELAEYQADGASERYARKFGRRRETT</sequence>
<comment type="caution">
    <text evidence="2">The sequence shown here is derived from an EMBL/GenBank/DDBJ whole genome shotgun (WGS) entry which is preliminary data.</text>
</comment>
<organism evidence="2 3">
    <name type="scientific">Streptomyces solincola</name>
    <dbReference type="NCBI Taxonomy" id="2100817"/>
    <lineage>
        <taxon>Bacteria</taxon>
        <taxon>Bacillati</taxon>
        <taxon>Actinomycetota</taxon>
        <taxon>Actinomycetes</taxon>
        <taxon>Kitasatosporales</taxon>
        <taxon>Streptomycetaceae</taxon>
        <taxon>Streptomyces</taxon>
    </lineage>
</organism>
<dbReference type="EMBL" id="PVLV01000049">
    <property type="protein sequence ID" value="PRH80579.1"/>
    <property type="molecule type" value="Genomic_DNA"/>
</dbReference>
<dbReference type="AlphaFoldDB" id="A0A2S9Q1N1"/>
<dbReference type="OrthoDB" id="4248701at2"/>
<dbReference type="Proteomes" id="UP000239322">
    <property type="component" value="Unassembled WGS sequence"/>
</dbReference>
<name>A0A2S9Q1N1_9ACTN</name>
<protein>
    <submittedName>
        <fullName evidence="2">Uncharacterized protein</fullName>
    </submittedName>
</protein>
<reference evidence="2 3" key="1">
    <citation type="submission" date="2018-03" db="EMBL/GenBank/DDBJ databases">
        <title>Novel Streptomyces sp. from soil.</title>
        <authorList>
            <person name="Tan G.Y.A."/>
            <person name="Lee Z.Y."/>
        </authorList>
    </citation>
    <scope>NUCLEOTIDE SEQUENCE [LARGE SCALE GENOMIC DNA]</scope>
    <source>
        <strain evidence="2 3">ST5x</strain>
    </source>
</reference>
<accession>A0A2S9Q1N1</accession>
<evidence type="ECO:0000313" key="3">
    <source>
        <dbReference type="Proteomes" id="UP000239322"/>
    </source>
</evidence>
<dbReference type="RefSeq" id="WP_105867347.1">
    <property type="nucleotide sequence ID" value="NZ_PVLV01000049.1"/>
</dbReference>
<evidence type="ECO:0000256" key="1">
    <source>
        <dbReference type="SAM" id="MobiDB-lite"/>
    </source>
</evidence>
<feature type="region of interest" description="Disordered" evidence="1">
    <location>
        <begin position="77"/>
        <end position="140"/>
    </location>
</feature>
<evidence type="ECO:0000313" key="2">
    <source>
        <dbReference type="EMBL" id="PRH80579.1"/>
    </source>
</evidence>
<gene>
    <name evidence="2" type="ORF">C6N75_03490</name>
</gene>
<feature type="compositionally biased region" description="Basic and acidic residues" evidence="1">
    <location>
        <begin position="115"/>
        <end position="133"/>
    </location>
</feature>
<keyword evidence="3" id="KW-1185">Reference proteome</keyword>
<proteinExistence type="predicted"/>